<sequence>MRINFLNYSGYFKNDMPPKVATAEPYHKRCRTVPTTAPNRTINGAEPNRTISRTEPNQR</sequence>
<dbReference type="EMBL" id="REGN01005694">
    <property type="protein sequence ID" value="RNA12447.1"/>
    <property type="molecule type" value="Genomic_DNA"/>
</dbReference>
<feature type="non-terminal residue" evidence="2">
    <location>
        <position position="59"/>
    </location>
</feature>
<feature type="region of interest" description="Disordered" evidence="1">
    <location>
        <begin position="32"/>
        <end position="59"/>
    </location>
</feature>
<keyword evidence="3" id="KW-1185">Reference proteome</keyword>
<feature type="compositionally biased region" description="Polar residues" evidence="1">
    <location>
        <begin position="49"/>
        <end position="59"/>
    </location>
</feature>
<accession>A0A3M7QLY8</accession>
<evidence type="ECO:0000313" key="3">
    <source>
        <dbReference type="Proteomes" id="UP000276133"/>
    </source>
</evidence>
<dbReference type="Proteomes" id="UP000276133">
    <property type="component" value="Unassembled WGS sequence"/>
</dbReference>
<name>A0A3M7QLY8_BRAPC</name>
<reference evidence="2 3" key="1">
    <citation type="journal article" date="2018" name="Sci. Rep.">
        <title>Genomic signatures of local adaptation to the degree of environmental predictability in rotifers.</title>
        <authorList>
            <person name="Franch-Gras L."/>
            <person name="Hahn C."/>
            <person name="Garcia-Roger E.M."/>
            <person name="Carmona M.J."/>
            <person name="Serra M."/>
            <person name="Gomez A."/>
        </authorList>
    </citation>
    <scope>NUCLEOTIDE SEQUENCE [LARGE SCALE GENOMIC DNA]</scope>
    <source>
        <strain evidence="2">HYR1</strain>
    </source>
</reference>
<protein>
    <submittedName>
        <fullName evidence="2">Uncharacterized protein</fullName>
    </submittedName>
</protein>
<organism evidence="2 3">
    <name type="scientific">Brachionus plicatilis</name>
    <name type="common">Marine rotifer</name>
    <name type="synonym">Brachionus muelleri</name>
    <dbReference type="NCBI Taxonomy" id="10195"/>
    <lineage>
        <taxon>Eukaryota</taxon>
        <taxon>Metazoa</taxon>
        <taxon>Spiralia</taxon>
        <taxon>Gnathifera</taxon>
        <taxon>Rotifera</taxon>
        <taxon>Eurotatoria</taxon>
        <taxon>Monogononta</taxon>
        <taxon>Pseudotrocha</taxon>
        <taxon>Ploima</taxon>
        <taxon>Brachionidae</taxon>
        <taxon>Brachionus</taxon>
    </lineage>
</organism>
<dbReference type="AlphaFoldDB" id="A0A3M7QLY8"/>
<gene>
    <name evidence="2" type="ORF">BpHYR1_037984</name>
</gene>
<evidence type="ECO:0000256" key="1">
    <source>
        <dbReference type="SAM" id="MobiDB-lite"/>
    </source>
</evidence>
<comment type="caution">
    <text evidence="2">The sequence shown here is derived from an EMBL/GenBank/DDBJ whole genome shotgun (WGS) entry which is preliminary data.</text>
</comment>
<feature type="compositionally biased region" description="Polar residues" evidence="1">
    <location>
        <begin position="33"/>
        <end position="42"/>
    </location>
</feature>
<evidence type="ECO:0000313" key="2">
    <source>
        <dbReference type="EMBL" id="RNA12447.1"/>
    </source>
</evidence>
<proteinExistence type="predicted"/>